<dbReference type="VEuPathDB" id="VectorBase:ISCW014358"/>
<accession>B7QI81</accession>
<sequence length="117" mass="12597">MGADAMSLSIVVFLSTLASLVMTTAPGCQAMPLHTNGGDRFGRNVVGPAVGNCTKDSKAKAVCDECIFVTGARESYEPCCRNTNHLQEYCEHFLRYAPRSLVNVTATERQPLARTGV</sequence>
<dbReference type="OrthoDB" id="6483731at2759"/>
<dbReference type="InParanoid" id="B7QI81"/>
<protein>
    <recommendedName>
        <fullName evidence="5">Secreted protein</fullName>
    </recommendedName>
</protein>
<dbReference type="EMBL" id="ABJB010973447">
    <property type="status" value="NOT_ANNOTATED_CDS"/>
    <property type="molecule type" value="Genomic_DNA"/>
</dbReference>
<keyword evidence="4" id="KW-1185">Reference proteome</keyword>
<gene>
    <name evidence="2" type="ORF">IscW_ISCW014358</name>
</gene>
<reference evidence="2 4" key="1">
    <citation type="submission" date="2008-03" db="EMBL/GenBank/DDBJ databases">
        <title>Annotation of Ixodes scapularis.</title>
        <authorList>
            <consortium name="Ixodes scapularis Genome Project Consortium"/>
            <person name="Caler E."/>
            <person name="Hannick L.I."/>
            <person name="Bidwell S."/>
            <person name="Joardar V."/>
            <person name="Thiagarajan M."/>
            <person name="Amedeo P."/>
            <person name="Galinsky K.J."/>
            <person name="Schobel S."/>
            <person name="Inman J."/>
            <person name="Hostetler J."/>
            <person name="Miller J."/>
            <person name="Hammond M."/>
            <person name="Megy K."/>
            <person name="Lawson D."/>
            <person name="Kodira C."/>
            <person name="Sutton G."/>
            <person name="Meyer J."/>
            <person name="Hill C.A."/>
            <person name="Birren B."/>
            <person name="Nene V."/>
            <person name="Collins F."/>
            <person name="Alarcon-Chaidez F."/>
            <person name="Wikel S."/>
            <person name="Strausberg R."/>
        </authorList>
    </citation>
    <scope>NUCLEOTIDE SEQUENCE [LARGE SCALE GENOMIC DNA]</scope>
    <source>
        <strain evidence="4">Wikel</strain>
        <strain evidence="2">Wikel colony</strain>
    </source>
</reference>
<name>B7QI81_IXOSC</name>
<evidence type="ECO:0000313" key="2">
    <source>
        <dbReference type="EMBL" id="EEC18553.1"/>
    </source>
</evidence>
<dbReference type="AlphaFoldDB" id="B7QI81"/>
<feature type="chain" id="PRO_5014568361" description="Secreted protein" evidence="1">
    <location>
        <begin position="31"/>
        <end position="117"/>
    </location>
</feature>
<evidence type="ECO:0000313" key="4">
    <source>
        <dbReference type="Proteomes" id="UP000001555"/>
    </source>
</evidence>
<feature type="signal peptide" evidence="1">
    <location>
        <begin position="1"/>
        <end position="30"/>
    </location>
</feature>
<dbReference type="HOGENOM" id="CLU_2087481_0_0_1"/>
<dbReference type="PaxDb" id="6945-B7QI81"/>
<evidence type="ECO:0000313" key="3">
    <source>
        <dbReference type="EnsemblMetazoa" id="ISCW014358-PA"/>
    </source>
</evidence>
<keyword evidence="1" id="KW-0732">Signal</keyword>
<evidence type="ECO:0008006" key="5">
    <source>
        <dbReference type="Google" id="ProtNLM"/>
    </source>
</evidence>
<proteinExistence type="predicted"/>
<dbReference type="VEuPathDB" id="VectorBase:ISCP_000662"/>
<dbReference type="VEuPathDB" id="VectorBase:ISCI014358"/>
<evidence type="ECO:0000256" key="1">
    <source>
        <dbReference type="SAM" id="SignalP"/>
    </source>
</evidence>
<dbReference type="EnsemblMetazoa" id="ISCW014358-RA">
    <property type="protein sequence ID" value="ISCW014358-PA"/>
    <property type="gene ID" value="ISCW014358"/>
</dbReference>
<reference evidence="3" key="2">
    <citation type="submission" date="2020-05" db="UniProtKB">
        <authorList>
            <consortium name="EnsemblMetazoa"/>
        </authorList>
    </citation>
    <scope>IDENTIFICATION</scope>
    <source>
        <strain evidence="3">wikel</strain>
    </source>
</reference>
<dbReference type="EMBL" id="DS944242">
    <property type="protein sequence ID" value="EEC18553.1"/>
    <property type="molecule type" value="Genomic_DNA"/>
</dbReference>
<dbReference type="Proteomes" id="UP000001555">
    <property type="component" value="Unassembled WGS sequence"/>
</dbReference>
<organism>
    <name type="scientific">Ixodes scapularis</name>
    <name type="common">Black-legged tick</name>
    <name type="synonym">Deer tick</name>
    <dbReference type="NCBI Taxonomy" id="6945"/>
    <lineage>
        <taxon>Eukaryota</taxon>
        <taxon>Metazoa</taxon>
        <taxon>Ecdysozoa</taxon>
        <taxon>Arthropoda</taxon>
        <taxon>Chelicerata</taxon>
        <taxon>Arachnida</taxon>
        <taxon>Acari</taxon>
        <taxon>Parasitiformes</taxon>
        <taxon>Ixodida</taxon>
        <taxon>Ixodoidea</taxon>
        <taxon>Ixodidae</taxon>
        <taxon>Ixodinae</taxon>
        <taxon>Ixodes</taxon>
    </lineage>
</organism>